<evidence type="ECO:0000313" key="4">
    <source>
        <dbReference type="Proteomes" id="UP000612585"/>
    </source>
</evidence>
<sequence>MDTVPSHRAYERRQQVRNGRLRLLWIGLVAALVVATGTGSAAVAGNETDSSQNTLAVQLSGYQEDPLVLSTTGKGLFLARVDLRKQEITYRLTYDGLATTVNQAHIHLGGTHQSGGISVFLCTNLGNGPAGTQACPASPGTVTGTLRPADVIGPVGQGIAAQEFAELAAAIRAGVTYVNVHTSAFPGGEIRAQLDHDHH</sequence>
<name>A0A8J4E198_9ACTN</name>
<evidence type="ECO:0000256" key="1">
    <source>
        <dbReference type="SAM" id="Phobius"/>
    </source>
</evidence>
<evidence type="ECO:0000259" key="2">
    <source>
        <dbReference type="SMART" id="SM00754"/>
    </source>
</evidence>
<reference evidence="3" key="1">
    <citation type="submission" date="2021-01" db="EMBL/GenBank/DDBJ databases">
        <title>Whole genome shotgun sequence of Virgisporangium aurantiacum NBRC 16421.</title>
        <authorList>
            <person name="Komaki H."/>
            <person name="Tamura T."/>
        </authorList>
    </citation>
    <scope>NUCLEOTIDE SEQUENCE</scope>
    <source>
        <strain evidence="3">NBRC 16421</strain>
    </source>
</reference>
<accession>A0A8J4E198</accession>
<dbReference type="Proteomes" id="UP000612585">
    <property type="component" value="Unassembled WGS sequence"/>
</dbReference>
<keyword evidence="1" id="KW-1133">Transmembrane helix</keyword>
<dbReference type="EMBL" id="BOPG01000032">
    <property type="protein sequence ID" value="GIJ57538.1"/>
    <property type="molecule type" value="Genomic_DNA"/>
</dbReference>
<feature type="transmembrane region" description="Helical" evidence="1">
    <location>
        <begin position="21"/>
        <end position="44"/>
    </location>
</feature>
<keyword evidence="1" id="KW-0472">Membrane</keyword>
<feature type="domain" description="CHRD" evidence="2">
    <location>
        <begin position="53"/>
        <end position="196"/>
    </location>
</feature>
<dbReference type="Pfam" id="PF07452">
    <property type="entry name" value="CHRD"/>
    <property type="match status" value="1"/>
</dbReference>
<keyword evidence="1" id="KW-0812">Transmembrane</keyword>
<dbReference type="SMART" id="SM00754">
    <property type="entry name" value="CHRD"/>
    <property type="match status" value="1"/>
</dbReference>
<gene>
    <name evidence="3" type="ORF">Vau01_050540</name>
</gene>
<dbReference type="AlphaFoldDB" id="A0A8J4E198"/>
<keyword evidence="4" id="KW-1185">Reference proteome</keyword>
<evidence type="ECO:0000313" key="3">
    <source>
        <dbReference type="EMBL" id="GIJ57538.1"/>
    </source>
</evidence>
<protein>
    <recommendedName>
        <fullName evidence="2">CHRD domain-containing protein</fullName>
    </recommendedName>
</protein>
<comment type="caution">
    <text evidence="3">The sequence shown here is derived from an EMBL/GenBank/DDBJ whole genome shotgun (WGS) entry which is preliminary data.</text>
</comment>
<dbReference type="InterPro" id="IPR010895">
    <property type="entry name" value="CHRD"/>
</dbReference>
<proteinExistence type="predicted"/>
<organism evidence="3 4">
    <name type="scientific">Virgisporangium aurantiacum</name>
    <dbReference type="NCBI Taxonomy" id="175570"/>
    <lineage>
        <taxon>Bacteria</taxon>
        <taxon>Bacillati</taxon>
        <taxon>Actinomycetota</taxon>
        <taxon>Actinomycetes</taxon>
        <taxon>Micromonosporales</taxon>
        <taxon>Micromonosporaceae</taxon>
        <taxon>Virgisporangium</taxon>
    </lineage>
</organism>